<dbReference type="EnsemblMetazoa" id="XM_030997499">
    <property type="protein sequence ID" value="XP_030853359"/>
    <property type="gene ID" value="LOC100889363"/>
</dbReference>
<dbReference type="Proteomes" id="UP000007110">
    <property type="component" value="Unassembled WGS sequence"/>
</dbReference>
<evidence type="ECO:0000256" key="22">
    <source>
        <dbReference type="ARBA" id="ARBA00023136"/>
    </source>
</evidence>
<comment type="catalytic activity">
    <reaction evidence="28">
        <text>prostaglandin H2 = (12S)-hydroxy-(5Z,8E,10E)-heptadecatrienoate + malonaldehyde</text>
        <dbReference type="Rhea" id="RHEA:48644"/>
        <dbReference type="ChEBI" id="CHEBI:57405"/>
        <dbReference type="ChEBI" id="CHEBI:90694"/>
        <dbReference type="ChEBI" id="CHEBI:566274"/>
    </reaction>
</comment>
<evidence type="ECO:0000256" key="4">
    <source>
        <dbReference type="ARBA" id="ARBA00004406"/>
    </source>
</evidence>
<evidence type="ECO:0000256" key="13">
    <source>
        <dbReference type="ARBA" id="ARBA00022692"/>
    </source>
</evidence>
<reference evidence="37" key="2">
    <citation type="submission" date="2021-01" db="UniProtKB">
        <authorList>
            <consortium name="EnsemblMetazoa"/>
        </authorList>
    </citation>
    <scope>IDENTIFICATION</scope>
</reference>
<dbReference type="GO" id="GO:0020037">
    <property type="term" value="F:heme binding"/>
    <property type="evidence" value="ECO:0007669"/>
    <property type="project" value="InterPro"/>
</dbReference>
<dbReference type="GO" id="GO:0106256">
    <property type="term" value="F:hydroperoxy icosatetraenoate dehydratase activity"/>
    <property type="evidence" value="ECO:0007669"/>
    <property type="project" value="UniProtKB-EC"/>
</dbReference>
<evidence type="ECO:0000256" key="10">
    <source>
        <dbReference type="ARBA" id="ARBA00022516"/>
    </source>
</evidence>
<dbReference type="GeneID" id="100889363"/>
<dbReference type="GO" id="GO:0005789">
    <property type="term" value="C:endoplasmic reticulum membrane"/>
    <property type="evidence" value="ECO:0007669"/>
    <property type="project" value="UniProtKB-SubCell"/>
</dbReference>
<keyword evidence="19 35" id="KW-0560">Oxidoreductase</keyword>
<evidence type="ECO:0000256" key="34">
    <source>
        <dbReference type="PIRSR" id="PIRSR602401-1"/>
    </source>
</evidence>
<dbReference type="EC" id="5.3.99.5" evidence="30"/>
<dbReference type="PROSITE" id="PS00086">
    <property type="entry name" value="CYTOCHROME_P450"/>
    <property type="match status" value="1"/>
</dbReference>
<evidence type="ECO:0000256" key="1">
    <source>
        <dbReference type="ARBA" id="ARBA00001143"/>
    </source>
</evidence>
<dbReference type="InterPro" id="IPR017972">
    <property type="entry name" value="Cyt_P450_CS"/>
</dbReference>
<protein>
    <recommendedName>
        <fullName evidence="31">Thromboxane-A synthase</fullName>
        <ecNumber evidence="8">4.2.1.152</ecNumber>
        <ecNumber evidence="30">5.3.99.5</ecNumber>
    </recommendedName>
    <alternativeName>
        <fullName evidence="32">Cytochrome P450 5A1</fullName>
    </alternativeName>
    <alternativeName>
        <fullName evidence="26">Hydroperoxy icosatetraenoate dehydratase</fullName>
    </alternativeName>
</protein>
<dbReference type="RefSeq" id="XP_030853359.1">
    <property type="nucleotide sequence ID" value="XM_030997499.1"/>
</dbReference>
<dbReference type="PANTHER" id="PTHR24302">
    <property type="entry name" value="CYTOCHROME P450 FAMILY 3"/>
    <property type="match status" value="1"/>
</dbReference>
<evidence type="ECO:0000256" key="7">
    <source>
        <dbReference type="ARBA" id="ARBA00011245"/>
    </source>
</evidence>
<dbReference type="InterPro" id="IPR002401">
    <property type="entry name" value="Cyt_P450_E_grp-I"/>
</dbReference>
<keyword evidence="15" id="KW-0256">Endoplasmic reticulum</keyword>
<keyword evidence="10" id="KW-0444">Lipid biosynthesis</keyword>
<dbReference type="GO" id="GO:0008395">
    <property type="term" value="F:steroid hydroxylase activity"/>
    <property type="evidence" value="ECO:0000318"/>
    <property type="project" value="GO_Central"/>
</dbReference>
<evidence type="ECO:0000256" key="27">
    <source>
        <dbReference type="ARBA" id="ARBA00036380"/>
    </source>
</evidence>
<keyword evidence="18 36" id="KW-1133">Transmembrane helix</keyword>
<evidence type="ECO:0000256" key="11">
    <source>
        <dbReference type="ARBA" id="ARBA00022585"/>
    </source>
</evidence>
<dbReference type="EC" id="4.2.1.152" evidence="8"/>
<comment type="catalytic activity">
    <reaction evidence="27">
        <text>(15S)-hydroperoxy-(5Z,8Z,11Z,13E)-eicosatetraenoate + AH2 = (15S)-hydroxy-(5Z,8Z,11Z,13E)-eicosatetraenoate + A + H2O</text>
        <dbReference type="Rhea" id="RHEA:48856"/>
        <dbReference type="ChEBI" id="CHEBI:13193"/>
        <dbReference type="ChEBI" id="CHEBI:15377"/>
        <dbReference type="ChEBI" id="CHEBI:17499"/>
        <dbReference type="ChEBI" id="CHEBI:57409"/>
        <dbReference type="ChEBI" id="CHEBI:57446"/>
    </reaction>
    <physiologicalReaction direction="left-to-right" evidence="27">
        <dbReference type="Rhea" id="RHEA:48857"/>
    </physiologicalReaction>
</comment>
<keyword evidence="17" id="KW-0492">Microsome</keyword>
<accession>A0A7M7PMN7</accession>
<dbReference type="GO" id="GO:0001516">
    <property type="term" value="P:prostaglandin biosynthetic process"/>
    <property type="evidence" value="ECO:0007669"/>
    <property type="project" value="UniProtKB-KW"/>
</dbReference>
<dbReference type="Pfam" id="PF00067">
    <property type="entry name" value="p450"/>
    <property type="match status" value="2"/>
</dbReference>
<comment type="similarity">
    <text evidence="6 35">Belongs to the cytochrome P450 family.</text>
</comment>
<evidence type="ECO:0000256" key="32">
    <source>
        <dbReference type="ARBA" id="ARBA00042726"/>
    </source>
</evidence>
<evidence type="ECO:0000256" key="19">
    <source>
        <dbReference type="ARBA" id="ARBA00023002"/>
    </source>
</evidence>
<comment type="subunit">
    <text evidence="7">Monomer.</text>
</comment>
<dbReference type="KEGG" id="spu:100889363"/>
<evidence type="ECO:0000256" key="28">
    <source>
        <dbReference type="ARBA" id="ARBA00036424"/>
    </source>
</evidence>
<feature type="binding site" description="axial binding residue" evidence="34">
    <location>
        <position position="475"/>
    </location>
    <ligand>
        <name>heme</name>
        <dbReference type="ChEBI" id="CHEBI:30413"/>
    </ligand>
    <ligandPart>
        <name>Fe</name>
        <dbReference type="ChEBI" id="CHEBI:18248"/>
    </ligandPart>
</feature>
<comment type="function">
    <text evidence="33">Catalyzes the conversion of prostaglandin H2 (PGH2) to thromboxane A2 (TXA2), a potent inducer of blood vessel constriction and platelet aggregation. Also cleaves PGH2 to 12-hydroxy-heptadecatrienoicacid (12-HHT) and malondialdehyde, which is known to act as a mediator of DNA damage. 12-HHT and malondialdehyde are formed stoichiometrically in the same amounts as TXA2. Additionally, displays dehydratase activity, toward (15S)-hydroperoxy-(5Z,8Z,11Z,13E)-eicosatetraenoate (15(S)-HPETE) producing 15-KETE and 15-HETE.</text>
</comment>
<evidence type="ECO:0000256" key="5">
    <source>
        <dbReference type="ARBA" id="ARBA00004477"/>
    </source>
</evidence>
<keyword evidence="25" id="KW-0456">Lyase</keyword>
<dbReference type="InterPro" id="IPR050705">
    <property type="entry name" value="Cytochrome_P450_3A"/>
</dbReference>
<evidence type="ECO:0000256" key="16">
    <source>
        <dbReference type="ARBA" id="ARBA00022832"/>
    </source>
</evidence>
<keyword evidence="16" id="KW-0276">Fatty acid metabolism</keyword>
<keyword evidence="11" id="KW-0643">Prostaglandin biosynthesis</keyword>
<dbReference type="AlphaFoldDB" id="A0A7M7PMN7"/>
<evidence type="ECO:0000256" key="33">
    <source>
        <dbReference type="ARBA" id="ARBA00054825"/>
    </source>
</evidence>
<dbReference type="InParanoid" id="A0A7M7PMN7"/>
<dbReference type="InterPro" id="IPR001128">
    <property type="entry name" value="Cyt_P450"/>
</dbReference>
<keyword evidence="35" id="KW-0503">Monooxygenase</keyword>
<sequence>MVFWFLSVTSCVLLGFIILVYICYDIWCRRYWIRHGISSPPSQPVLGNTYEWRKGQHNKYVEYKQKYGNFFGVYNFNRPILVISDLDAARNILVKDFHHFYNRLNAPLANRPMDKALFFLKDARWKVVRNISSPTFSASKMKLMSTLVNEKADRLVENIGQEQEKHGFVECRELYGSYIMDSTTRCAFGLDVDSQGDPEHPFVAHAKKTFQVGVVFNPLIVLVALFPWVSRIFLYFGIGVLSRESIKFFRKVAAQAIAIRRGTTNTDNKRVDFLQLIIDAAKQTNDDKTDQKECEDDTHDDLDVEHEDDTLSVTRNAKKTTTLEDDEVMAQAMFFFLGGFETTSALCGFSSYLLAVNPETQDKLLEEIDEMAPTAECVTYTTITKMTYLDQVLRETLRLYPIAPIANRICSKEYQINGYTIPRGMEVQIPIYAIQRDPEIWSEPDKFIPERFTKENREKQHPLAWIPFGSGPRMCLGMRFAFMEAKIALVRVLREFRFETCPQTEIPPTLGALGFITPQNGITLRAVPRS</sequence>
<keyword evidence="21" id="KW-0443">Lipid metabolism</keyword>
<evidence type="ECO:0000256" key="18">
    <source>
        <dbReference type="ARBA" id="ARBA00022989"/>
    </source>
</evidence>
<evidence type="ECO:0000256" key="36">
    <source>
        <dbReference type="SAM" id="Phobius"/>
    </source>
</evidence>
<feature type="transmembrane region" description="Helical" evidence="36">
    <location>
        <begin position="6"/>
        <end position="24"/>
    </location>
</feature>
<dbReference type="OrthoDB" id="2789670at2759"/>
<evidence type="ECO:0000256" key="31">
    <source>
        <dbReference type="ARBA" id="ARBA00040834"/>
    </source>
</evidence>
<proteinExistence type="inferred from homology"/>
<reference evidence="38" key="1">
    <citation type="submission" date="2015-02" db="EMBL/GenBank/DDBJ databases">
        <title>Genome sequencing for Strongylocentrotus purpuratus.</title>
        <authorList>
            <person name="Murali S."/>
            <person name="Liu Y."/>
            <person name="Vee V."/>
            <person name="English A."/>
            <person name="Wang M."/>
            <person name="Skinner E."/>
            <person name="Han Y."/>
            <person name="Muzny D.M."/>
            <person name="Worley K.C."/>
            <person name="Gibbs R.A."/>
        </authorList>
    </citation>
    <scope>NUCLEOTIDE SEQUENCE</scope>
</reference>
<evidence type="ECO:0000256" key="12">
    <source>
        <dbReference type="ARBA" id="ARBA00022617"/>
    </source>
</evidence>
<dbReference type="PANTHER" id="PTHR24302:SF47">
    <property type="entry name" value="CYTOCHROME P450"/>
    <property type="match status" value="1"/>
</dbReference>
<evidence type="ECO:0000256" key="8">
    <source>
        <dbReference type="ARBA" id="ARBA00013084"/>
    </source>
</evidence>
<dbReference type="CDD" id="cd11055">
    <property type="entry name" value="CYP3A-like"/>
    <property type="match status" value="1"/>
</dbReference>
<dbReference type="PRINTS" id="PR00463">
    <property type="entry name" value="EP450I"/>
</dbReference>
<evidence type="ECO:0000256" key="20">
    <source>
        <dbReference type="ARBA" id="ARBA00023004"/>
    </source>
</evidence>
<comment type="cofactor">
    <cofactor evidence="34">
        <name>heme</name>
        <dbReference type="ChEBI" id="CHEBI:30413"/>
    </cofactor>
</comment>
<keyword evidence="12 34" id="KW-0349">Heme</keyword>
<keyword evidence="22 36" id="KW-0472">Membrane</keyword>
<evidence type="ECO:0000313" key="37">
    <source>
        <dbReference type="EnsemblMetazoa" id="XP_030853359"/>
    </source>
</evidence>
<dbReference type="OMA" id="YICYDIW"/>
<evidence type="ECO:0000256" key="29">
    <source>
        <dbReference type="ARBA" id="ARBA00036475"/>
    </source>
</evidence>
<dbReference type="Gene3D" id="1.10.630.10">
    <property type="entry name" value="Cytochrome P450"/>
    <property type="match status" value="1"/>
</dbReference>
<keyword evidence="38" id="KW-1185">Reference proteome</keyword>
<comment type="catalytic activity">
    <reaction evidence="2">
        <text>a hydroperoxyeicosatetraenoate = an oxoeicosatetraenoate + H2O</text>
        <dbReference type="Rhea" id="RHEA:55556"/>
        <dbReference type="ChEBI" id="CHEBI:15377"/>
        <dbReference type="ChEBI" id="CHEBI:59720"/>
        <dbReference type="ChEBI" id="CHEBI:131859"/>
        <dbReference type="EC" id="4.2.1.152"/>
    </reaction>
    <physiologicalReaction direction="left-to-right" evidence="2">
        <dbReference type="Rhea" id="RHEA:55557"/>
    </physiologicalReaction>
</comment>
<keyword evidence="23" id="KW-0275">Fatty acid biosynthesis</keyword>
<dbReference type="GO" id="GO:0004796">
    <property type="term" value="F:thromboxane-A synthase activity"/>
    <property type="evidence" value="ECO:0007669"/>
    <property type="project" value="UniProtKB-EC"/>
</dbReference>
<comment type="catalytic activity">
    <reaction evidence="1">
        <text>(15S)-hydroperoxy-(5Z,8Z,11Z,13E)-eicosatetraenoate = 15-oxo-(5Z,8Z,11Z,13E)-eicosatetraenoate + H2O</text>
        <dbReference type="Rhea" id="RHEA:48636"/>
        <dbReference type="ChEBI" id="CHEBI:15377"/>
        <dbReference type="ChEBI" id="CHEBI:57410"/>
        <dbReference type="ChEBI" id="CHEBI:57446"/>
    </reaction>
    <physiologicalReaction direction="left-to-right" evidence="1">
        <dbReference type="Rhea" id="RHEA:48637"/>
    </physiologicalReaction>
</comment>
<evidence type="ECO:0000256" key="2">
    <source>
        <dbReference type="ARBA" id="ARBA00001719"/>
    </source>
</evidence>
<evidence type="ECO:0000256" key="3">
    <source>
        <dbReference type="ARBA" id="ARBA00004174"/>
    </source>
</evidence>
<feature type="transmembrane region" description="Helical" evidence="36">
    <location>
        <begin position="214"/>
        <end position="238"/>
    </location>
</feature>
<evidence type="ECO:0000313" key="38">
    <source>
        <dbReference type="Proteomes" id="UP000007110"/>
    </source>
</evidence>
<evidence type="ECO:0000256" key="30">
    <source>
        <dbReference type="ARBA" id="ARBA00038872"/>
    </source>
</evidence>
<keyword evidence="13 36" id="KW-0812">Transmembrane</keyword>
<keyword evidence="9" id="KW-0644">Prostaglandin metabolism</keyword>
<comment type="catalytic activity">
    <reaction evidence="29">
        <text>prostaglandin H2 = thromboxane A2</text>
        <dbReference type="Rhea" id="RHEA:17137"/>
        <dbReference type="ChEBI" id="CHEBI:57405"/>
        <dbReference type="ChEBI" id="CHEBI:57445"/>
        <dbReference type="EC" id="5.3.99.5"/>
    </reaction>
    <physiologicalReaction direction="left-to-right" evidence="29">
        <dbReference type="Rhea" id="RHEA:17138"/>
    </physiologicalReaction>
</comment>
<evidence type="ECO:0000256" key="6">
    <source>
        <dbReference type="ARBA" id="ARBA00010617"/>
    </source>
</evidence>
<evidence type="ECO:0000256" key="15">
    <source>
        <dbReference type="ARBA" id="ARBA00022824"/>
    </source>
</evidence>
<keyword evidence="20 34" id="KW-0408">Iron</keyword>
<evidence type="ECO:0000256" key="14">
    <source>
        <dbReference type="ARBA" id="ARBA00022723"/>
    </source>
</evidence>
<comment type="subcellular location">
    <subcellularLocation>
        <location evidence="5">Endoplasmic reticulum membrane</location>
        <topology evidence="5">Multi-pass membrane protein</topology>
    </subcellularLocation>
    <subcellularLocation>
        <location evidence="4">Endoplasmic reticulum membrane</location>
        <topology evidence="4">Peripheral membrane protein</topology>
    </subcellularLocation>
    <subcellularLocation>
        <location evidence="3">Microsome membrane</location>
        <topology evidence="3">Peripheral membrane protein</topology>
    </subcellularLocation>
</comment>
<keyword evidence="14 34" id="KW-0479">Metal-binding</keyword>
<evidence type="ECO:0000256" key="21">
    <source>
        <dbReference type="ARBA" id="ARBA00023098"/>
    </source>
</evidence>
<evidence type="ECO:0000256" key="35">
    <source>
        <dbReference type="RuleBase" id="RU000461"/>
    </source>
</evidence>
<dbReference type="GO" id="GO:0016705">
    <property type="term" value="F:oxidoreductase activity, acting on paired donors, with incorporation or reduction of molecular oxygen"/>
    <property type="evidence" value="ECO:0007669"/>
    <property type="project" value="InterPro"/>
</dbReference>
<dbReference type="GO" id="GO:0005506">
    <property type="term" value="F:iron ion binding"/>
    <property type="evidence" value="ECO:0007669"/>
    <property type="project" value="InterPro"/>
</dbReference>
<evidence type="ECO:0000256" key="24">
    <source>
        <dbReference type="ARBA" id="ARBA00023235"/>
    </source>
</evidence>
<evidence type="ECO:0000256" key="26">
    <source>
        <dbReference type="ARBA" id="ARBA00033404"/>
    </source>
</evidence>
<evidence type="ECO:0000256" key="17">
    <source>
        <dbReference type="ARBA" id="ARBA00022848"/>
    </source>
</evidence>
<organism evidence="37 38">
    <name type="scientific">Strongylocentrotus purpuratus</name>
    <name type="common">Purple sea urchin</name>
    <dbReference type="NCBI Taxonomy" id="7668"/>
    <lineage>
        <taxon>Eukaryota</taxon>
        <taxon>Metazoa</taxon>
        <taxon>Echinodermata</taxon>
        <taxon>Eleutherozoa</taxon>
        <taxon>Echinozoa</taxon>
        <taxon>Echinoidea</taxon>
        <taxon>Euechinoidea</taxon>
        <taxon>Echinacea</taxon>
        <taxon>Camarodonta</taxon>
        <taxon>Echinidea</taxon>
        <taxon>Strongylocentrotidae</taxon>
        <taxon>Strongylocentrotus</taxon>
    </lineage>
</organism>
<dbReference type="FunFam" id="1.10.630.10:FF:000042">
    <property type="entry name" value="Cytochrome P450"/>
    <property type="match status" value="1"/>
</dbReference>
<dbReference type="InterPro" id="IPR036396">
    <property type="entry name" value="Cyt_P450_sf"/>
</dbReference>
<dbReference type="SUPFAM" id="SSF48264">
    <property type="entry name" value="Cytochrome P450"/>
    <property type="match status" value="1"/>
</dbReference>
<evidence type="ECO:0000256" key="23">
    <source>
        <dbReference type="ARBA" id="ARBA00023160"/>
    </source>
</evidence>
<evidence type="ECO:0000256" key="25">
    <source>
        <dbReference type="ARBA" id="ARBA00023239"/>
    </source>
</evidence>
<dbReference type="PRINTS" id="PR00385">
    <property type="entry name" value="P450"/>
</dbReference>
<evidence type="ECO:0000256" key="9">
    <source>
        <dbReference type="ARBA" id="ARBA00022501"/>
    </source>
</evidence>
<name>A0A7M7PMN7_STRPU</name>
<keyword evidence="24" id="KW-0413">Isomerase</keyword>